<evidence type="ECO:0000256" key="3">
    <source>
        <dbReference type="ARBA" id="ARBA00022989"/>
    </source>
</evidence>
<dbReference type="InterPro" id="IPR005829">
    <property type="entry name" value="Sugar_transporter_CS"/>
</dbReference>
<feature type="compositionally biased region" description="Polar residues" evidence="5">
    <location>
        <begin position="628"/>
        <end position="642"/>
    </location>
</feature>
<feature type="compositionally biased region" description="Basic and acidic residues" evidence="5">
    <location>
        <begin position="675"/>
        <end position="685"/>
    </location>
</feature>
<dbReference type="Gene3D" id="1.20.1250.20">
    <property type="entry name" value="MFS general substrate transporter like domains"/>
    <property type="match status" value="1"/>
</dbReference>
<evidence type="ECO:0000313" key="12">
    <source>
        <dbReference type="RefSeq" id="XP_055868420.1"/>
    </source>
</evidence>
<dbReference type="GO" id="GO:0022857">
    <property type="term" value="F:transmembrane transporter activity"/>
    <property type="evidence" value="ECO:0007669"/>
    <property type="project" value="InterPro"/>
</dbReference>
<name>A0A9W2Z0E4_BIOGL</name>
<keyword evidence="8" id="KW-1185">Reference proteome</keyword>
<proteinExistence type="predicted"/>
<feature type="domain" description="Major facilitator superfamily (MFS) profile" evidence="7">
    <location>
        <begin position="20"/>
        <end position="494"/>
    </location>
</feature>
<dbReference type="RefSeq" id="XP_055868418.1">
    <property type="nucleotide sequence ID" value="XM_056012443.1"/>
</dbReference>
<accession>A0A9W2Z0E4</accession>
<dbReference type="PANTHER" id="PTHR24064">
    <property type="entry name" value="SOLUTE CARRIER FAMILY 22 MEMBER"/>
    <property type="match status" value="1"/>
</dbReference>
<evidence type="ECO:0000313" key="11">
    <source>
        <dbReference type="RefSeq" id="XP_055868419.1"/>
    </source>
</evidence>
<evidence type="ECO:0000313" key="8">
    <source>
        <dbReference type="Proteomes" id="UP001165740"/>
    </source>
</evidence>
<evidence type="ECO:0000256" key="4">
    <source>
        <dbReference type="ARBA" id="ARBA00023136"/>
    </source>
</evidence>
<feature type="transmembrane region" description="Helical" evidence="6">
    <location>
        <begin position="381"/>
        <end position="402"/>
    </location>
</feature>
<feature type="transmembrane region" description="Helical" evidence="6">
    <location>
        <begin position="174"/>
        <end position="192"/>
    </location>
</feature>
<feature type="transmembrane region" description="Helical" evidence="6">
    <location>
        <begin position="204"/>
        <end position="222"/>
    </location>
</feature>
<organism evidence="8 9">
    <name type="scientific">Biomphalaria glabrata</name>
    <name type="common">Bloodfluke planorb</name>
    <name type="synonym">Freshwater snail</name>
    <dbReference type="NCBI Taxonomy" id="6526"/>
    <lineage>
        <taxon>Eukaryota</taxon>
        <taxon>Metazoa</taxon>
        <taxon>Spiralia</taxon>
        <taxon>Lophotrochozoa</taxon>
        <taxon>Mollusca</taxon>
        <taxon>Gastropoda</taxon>
        <taxon>Heterobranchia</taxon>
        <taxon>Euthyneura</taxon>
        <taxon>Panpulmonata</taxon>
        <taxon>Hygrophila</taxon>
        <taxon>Lymnaeoidea</taxon>
        <taxon>Planorbidae</taxon>
        <taxon>Biomphalaria</taxon>
    </lineage>
</organism>
<dbReference type="GO" id="GO:0016020">
    <property type="term" value="C:membrane"/>
    <property type="evidence" value="ECO:0007669"/>
    <property type="project" value="UniProtKB-SubCell"/>
</dbReference>
<protein>
    <submittedName>
        <fullName evidence="9 10">Organic anion transporter 3-like</fullName>
    </submittedName>
</protein>
<feature type="transmembrane region" description="Helical" evidence="6">
    <location>
        <begin position="113"/>
        <end position="136"/>
    </location>
</feature>
<keyword evidence="4 6" id="KW-0472">Membrane</keyword>
<feature type="transmembrane region" description="Helical" evidence="6">
    <location>
        <begin position="408"/>
        <end position="430"/>
    </location>
</feature>
<evidence type="ECO:0000256" key="1">
    <source>
        <dbReference type="ARBA" id="ARBA00004141"/>
    </source>
</evidence>
<feature type="transmembrane region" description="Helical" evidence="6">
    <location>
        <begin position="228"/>
        <end position="247"/>
    </location>
</feature>
<dbReference type="GeneID" id="106058882"/>
<dbReference type="Proteomes" id="UP001165740">
    <property type="component" value="Chromosome 15"/>
</dbReference>
<feature type="transmembrane region" description="Helical" evidence="6">
    <location>
        <begin position="470"/>
        <end position="489"/>
    </location>
</feature>
<feature type="compositionally biased region" description="Polar residues" evidence="5">
    <location>
        <begin position="649"/>
        <end position="659"/>
    </location>
</feature>
<dbReference type="InterPro" id="IPR005828">
    <property type="entry name" value="MFS_sugar_transport-like"/>
</dbReference>
<gene>
    <name evidence="9 10 11 12" type="primary">LOC106058882</name>
</gene>
<feature type="compositionally biased region" description="Polar residues" evidence="5">
    <location>
        <begin position="507"/>
        <end position="522"/>
    </location>
</feature>
<dbReference type="PROSITE" id="PS00216">
    <property type="entry name" value="SUGAR_TRANSPORT_1"/>
    <property type="match status" value="1"/>
</dbReference>
<feature type="region of interest" description="Disordered" evidence="5">
    <location>
        <begin position="628"/>
        <end position="685"/>
    </location>
</feature>
<feature type="transmembrane region" description="Helical" evidence="6">
    <location>
        <begin position="348"/>
        <end position="369"/>
    </location>
</feature>
<evidence type="ECO:0000313" key="9">
    <source>
        <dbReference type="RefSeq" id="XP_055868417.1"/>
    </source>
</evidence>
<dbReference type="AlphaFoldDB" id="A0A9W2Z0E4"/>
<dbReference type="InterPro" id="IPR036259">
    <property type="entry name" value="MFS_trans_sf"/>
</dbReference>
<dbReference type="Pfam" id="PF00083">
    <property type="entry name" value="Sugar_tr"/>
    <property type="match status" value="1"/>
</dbReference>
<keyword evidence="3 6" id="KW-1133">Transmembrane helix</keyword>
<evidence type="ECO:0000256" key="6">
    <source>
        <dbReference type="SAM" id="Phobius"/>
    </source>
</evidence>
<sequence>MNLSDILREVGNEGLFQILTLVALTMPKMPIQWSMTMMSFASYVPPWCCVPDDVVVDGKCVTFSPDNASSIDYSSSYQQCDLNATVCSHRIYLDPDGASTAVTEWDLVCDNNWIVSGLSSLQMGGVMIGSLISGYLSELFGRKKVHFASILVHALLNVGAGFSNSWILFAVFRFLIGCCIGGYLVVHVPYALEFISPRWRVIPASLPFAAIGASLLPLAAWSLPDWRWMHFVCAIFCAPFLLAYFFLPESMRWLTVKGKVDEAAKVVETIARMNGKTNYEHEKCLQKIQKIAQKEKELKEKGKKYTYLDVYRGWSMARLTLTQQFVWFTTSLVGYGIILGITNLAGNIYVNMLLVEVVEIPFILVTCYFNNCIGRRLTALIYFSFATVAGLLALIFHLVPHLPNKETGITIMCICCRSFIAGAAAVFIVVSTEVYPTVIRTLGYGAANTAAKVGGVLAPFLINIETIPTVAYSVITVTCFFCIVAVWSLQETKNLIMEDTLHKSASRQSSLITSSQTTNKSDTSGRRISRAKSIIDLDTDLIQHKNYSEYEDDSDEEKSEESVDRQLAQEKVVSVNEKLPLLRERFPMYKPNREEENVNAGIDNLGLESSANENKSESIIVSSNVTNSARSYDQDSEGSSSRTGHHSVLVQTSFSTEQSEASKESNGIVRTPNTSEDHKKFVREY</sequence>
<comment type="subcellular location">
    <subcellularLocation>
        <location evidence="1">Membrane</location>
        <topology evidence="1">Multi-pass membrane protein</topology>
    </subcellularLocation>
</comment>
<evidence type="ECO:0000256" key="5">
    <source>
        <dbReference type="SAM" id="MobiDB-lite"/>
    </source>
</evidence>
<reference evidence="9 10" key="1">
    <citation type="submission" date="2025-04" db="UniProtKB">
        <authorList>
            <consortium name="RefSeq"/>
        </authorList>
    </citation>
    <scope>IDENTIFICATION</scope>
</reference>
<feature type="region of interest" description="Disordered" evidence="5">
    <location>
        <begin position="546"/>
        <end position="569"/>
    </location>
</feature>
<dbReference type="RefSeq" id="XP_055868417.1">
    <property type="nucleotide sequence ID" value="XM_056012442.1"/>
</dbReference>
<feature type="transmembrane region" description="Helical" evidence="6">
    <location>
        <begin position="325"/>
        <end position="342"/>
    </location>
</feature>
<evidence type="ECO:0000313" key="10">
    <source>
        <dbReference type="RefSeq" id="XP_055868418.1"/>
    </source>
</evidence>
<evidence type="ECO:0000256" key="2">
    <source>
        <dbReference type="ARBA" id="ARBA00022692"/>
    </source>
</evidence>
<dbReference type="SUPFAM" id="SSF103473">
    <property type="entry name" value="MFS general substrate transporter"/>
    <property type="match status" value="1"/>
</dbReference>
<dbReference type="RefSeq" id="XP_055868419.1">
    <property type="nucleotide sequence ID" value="XM_056012444.1"/>
</dbReference>
<dbReference type="PROSITE" id="PS50850">
    <property type="entry name" value="MFS"/>
    <property type="match status" value="1"/>
</dbReference>
<dbReference type="InterPro" id="IPR020846">
    <property type="entry name" value="MFS_dom"/>
</dbReference>
<feature type="region of interest" description="Disordered" evidence="5">
    <location>
        <begin position="507"/>
        <end position="526"/>
    </location>
</feature>
<keyword evidence="2 6" id="KW-0812">Transmembrane</keyword>
<feature type="compositionally biased region" description="Acidic residues" evidence="5">
    <location>
        <begin position="549"/>
        <end position="559"/>
    </location>
</feature>
<evidence type="ECO:0000259" key="7">
    <source>
        <dbReference type="PROSITE" id="PS50850"/>
    </source>
</evidence>
<dbReference type="OMA" id="THYINEK"/>
<feature type="transmembrane region" description="Helical" evidence="6">
    <location>
        <begin position="442"/>
        <end position="464"/>
    </location>
</feature>
<dbReference type="OrthoDB" id="3936150at2759"/>
<dbReference type="RefSeq" id="XP_055868420.1">
    <property type="nucleotide sequence ID" value="XM_056012445.1"/>
</dbReference>